<dbReference type="RefSeq" id="WP_045164864.1">
    <property type="nucleotide sequence ID" value="NZ_CP113864.1"/>
</dbReference>
<dbReference type="Pfam" id="PF12002">
    <property type="entry name" value="MgsA_C"/>
    <property type="match status" value="1"/>
</dbReference>
<dbReference type="CDD" id="cd18139">
    <property type="entry name" value="HLD_clamp_RarA"/>
    <property type="match status" value="1"/>
</dbReference>
<dbReference type="Gene3D" id="1.20.272.10">
    <property type="match status" value="1"/>
</dbReference>
<gene>
    <name evidence="5" type="ORF">OTJ99_001202</name>
</gene>
<dbReference type="InterPro" id="IPR027417">
    <property type="entry name" value="P-loop_NTPase"/>
</dbReference>
<sequence length="441" mass="49533">MDFFQYLGNKRLKKESPLAYKLRPKRLEDIVGQDHILGEGKPLYNLIKNDKLTSIILYGPPGTGKTTIAHVIANVTNKNFKSINATIAGINDIKKIIDEAKFEFSQDGKKTILFIDEIHRFNKLQQDALLPSVEEGTIVLIGATTENPFYEVNKALVSRSLVFELYPLKQEDIIKIIDRAITDKENGLGEMKVKIDEETKKFISKLSNGDARVALNILEACVYSTKPLQDGSIVITQEMVSNLSSKKVSLYDATGDMHYDTISAFIKSVRGSDPDAALFYLAKMLESGEDIKFIARRLIILAAEDIGLADPMALNVATAAAWACEFVGMPEARIILSEATIYLACAPKSNSAYLAIEKALEDAKSIPIKSIPMHLRMASHGEQRIGHGVGYLYPHDYKNHWVKQQYLPDELVGRRYYYPTEMGREKDIKEYMEKLKKEDSN</sequence>
<dbReference type="PANTHER" id="PTHR13779:SF7">
    <property type="entry name" value="ATPASE WRNIP1"/>
    <property type="match status" value="1"/>
</dbReference>
<name>A0ABY7BKM1_9FIRM</name>
<dbReference type="Gene3D" id="1.10.8.60">
    <property type="match status" value="1"/>
</dbReference>
<keyword evidence="2" id="KW-0547">Nucleotide-binding</keyword>
<keyword evidence="3" id="KW-0067">ATP-binding</keyword>
<dbReference type="SUPFAM" id="SSF48019">
    <property type="entry name" value="post-AAA+ oligomerization domain-like"/>
    <property type="match status" value="1"/>
</dbReference>
<dbReference type="Pfam" id="PF00004">
    <property type="entry name" value="AAA"/>
    <property type="match status" value="1"/>
</dbReference>
<evidence type="ECO:0000313" key="6">
    <source>
        <dbReference type="Proteomes" id="UP001164745"/>
    </source>
</evidence>
<dbReference type="InterPro" id="IPR021886">
    <property type="entry name" value="MgsA_C"/>
</dbReference>
<dbReference type="Pfam" id="PF16193">
    <property type="entry name" value="AAA_assoc_2"/>
    <property type="match status" value="1"/>
</dbReference>
<reference evidence="5" key="1">
    <citation type="submission" date="2022-12" db="EMBL/GenBank/DDBJ databases">
        <authorList>
            <person name="Bing R.G."/>
            <person name="Willard D.J."/>
            <person name="Manesh M.J.H."/>
            <person name="Laemthong T."/>
            <person name="Crosby J.R."/>
            <person name="Kelly R.M."/>
        </authorList>
    </citation>
    <scope>NUCLEOTIDE SEQUENCE</scope>
    <source>
        <strain evidence="5">DSM 8991</strain>
    </source>
</reference>
<proteinExistence type="inferred from homology"/>
<evidence type="ECO:0000256" key="3">
    <source>
        <dbReference type="ARBA" id="ARBA00022840"/>
    </source>
</evidence>
<evidence type="ECO:0000256" key="1">
    <source>
        <dbReference type="ARBA" id="ARBA00008959"/>
    </source>
</evidence>
<keyword evidence="6" id="KW-1185">Reference proteome</keyword>
<dbReference type="InterPro" id="IPR003593">
    <property type="entry name" value="AAA+_ATPase"/>
</dbReference>
<dbReference type="InterPro" id="IPR032423">
    <property type="entry name" value="AAA_assoc_2"/>
</dbReference>
<protein>
    <submittedName>
        <fullName evidence="5">Replication-associated recombination protein A</fullName>
    </submittedName>
</protein>
<comment type="similarity">
    <text evidence="1">Belongs to the AAA ATPase family. RarA/MGS1/WRNIP1 subfamily.</text>
</comment>
<evidence type="ECO:0000259" key="4">
    <source>
        <dbReference type="SMART" id="SM00382"/>
    </source>
</evidence>
<dbReference type="CDD" id="cd00009">
    <property type="entry name" value="AAA"/>
    <property type="match status" value="1"/>
</dbReference>
<dbReference type="Gene3D" id="3.40.50.300">
    <property type="entry name" value="P-loop containing nucleotide triphosphate hydrolases"/>
    <property type="match status" value="1"/>
</dbReference>
<dbReference type="SUPFAM" id="SSF52540">
    <property type="entry name" value="P-loop containing nucleoside triphosphate hydrolases"/>
    <property type="match status" value="1"/>
</dbReference>
<dbReference type="Gene3D" id="1.10.3710.10">
    <property type="entry name" value="DNA polymerase III clamp loader subunits, C-terminal domain"/>
    <property type="match status" value="1"/>
</dbReference>
<evidence type="ECO:0000256" key="2">
    <source>
        <dbReference type="ARBA" id="ARBA00022741"/>
    </source>
</evidence>
<accession>A0ABY7BKM1</accession>
<dbReference type="InterPro" id="IPR008921">
    <property type="entry name" value="DNA_pol3_clamp-load_cplx_C"/>
</dbReference>
<dbReference type="EMBL" id="CP113864">
    <property type="protein sequence ID" value="WAM32621.1"/>
    <property type="molecule type" value="Genomic_DNA"/>
</dbReference>
<feature type="domain" description="AAA+ ATPase" evidence="4">
    <location>
        <begin position="51"/>
        <end position="167"/>
    </location>
</feature>
<dbReference type="SMART" id="SM00382">
    <property type="entry name" value="AAA"/>
    <property type="match status" value="1"/>
</dbReference>
<evidence type="ECO:0000313" key="5">
    <source>
        <dbReference type="EMBL" id="WAM32621.1"/>
    </source>
</evidence>
<dbReference type="InterPro" id="IPR003959">
    <property type="entry name" value="ATPase_AAA_core"/>
</dbReference>
<dbReference type="Proteomes" id="UP001164745">
    <property type="component" value="Chromosome"/>
</dbReference>
<dbReference type="PANTHER" id="PTHR13779">
    <property type="entry name" value="WERNER HELICASE-INTERACTING PROTEIN 1 FAMILY MEMBER"/>
    <property type="match status" value="1"/>
</dbReference>
<organism evidence="5 6">
    <name type="scientific">Caldicellulosiruptor naganoensis</name>
    <dbReference type="NCBI Taxonomy" id="29324"/>
    <lineage>
        <taxon>Bacteria</taxon>
        <taxon>Bacillati</taxon>
        <taxon>Bacillota</taxon>
        <taxon>Bacillota incertae sedis</taxon>
        <taxon>Caldicellulosiruptorales</taxon>
        <taxon>Caldicellulosiruptoraceae</taxon>
        <taxon>Caldicellulosiruptor</taxon>
    </lineage>
</organism>
<dbReference type="InterPro" id="IPR051314">
    <property type="entry name" value="AAA_ATPase_RarA/MGS1/WRNIP1"/>
</dbReference>